<dbReference type="OrthoDB" id="6143215at2759"/>
<dbReference type="FunFam" id="1.10.340.70:FF:000003">
    <property type="entry name" value="Protein CBG25708"/>
    <property type="match status" value="1"/>
</dbReference>
<evidence type="ECO:0000256" key="1">
    <source>
        <dbReference type="ARBA" id="ARBA00022679"/>
    </source>
</evidence>
<name>A0A267DY89_9PLAT</name>
<dbReference type="PROSITE" id="PS50878">
    <property type="entry name" value="RT_POL"/>
    <property type="match status" value="1"/>
</dbReference>
<dbReference type="AlphaFoldDB" id="A0A267DY89"/>
<dbReference type="PANTHER" id="PTHR37984">
    <property type="entry name" value="PROTEIN CBG26694"/>
    <property type="match status" value="1"/>
</dbReference>
<dbReference type="CDD" id="cd09274">
    <property type="entry name" value="RNase_HI_RT_Ty3"/>
    <property type="match status" value="1"/>
</dbReference>
<feature type="domain" description="Integrase catalytic" evidence="11">
    <location>
        <begin position="1110"/>
        <end position="1219"/>
    </location>
</feature>
<dbReference type="STRING" id="282301.A0A267DY89"/>
<proteinExistence type="predicted"/>
<dbReference type="Pfam" id="PF00665">
    <property type="entry name" value="rve"/>
    <property type="match status" value="1"/>
</dbReference>
<dbReference type="Gene3D" id="3.30.70.270">
    <property type="match status" value="2"/>
</dbReference>
<dbReference type="PANTHER" id="PTHR37984:SF5">
    <property type="entry name" value="PROTEIN NYNRIN-LIKE"/>
    <property type="match status" value="1"/>
</dbReference>
<evidence type="ECO:0000256" key="4">
    <source>
        <dbReference type="ARBA" id="ARBA00022759"/>
    </source>
</evidence>
<dbReference type="Gene3D" id="3.30.420.10">
    <property type="entry name" value="Ribonuclease H-like superfamily/Ribonuclease H"/>
    <property type="match status" value="1"/>
</dbReference>
<sequence>MNITVYGINTRDGLERRPCPLSFSFIRPRAIEDITLSASRYITWRRKQPEKKPTNKKSRLSKSKIAELQLFWGVPVEMPPKPKIDLKSAPHFDLESQKAVFPQWKQLWEAFEELSGLNDIEQEAEKKKFQLFALRHCLSLETLRVVDSLPQLLGKDKDDAKEIIKALEAFITEQKNEIFERREFWLRNQAEGESFNDWYVSIKEISSRCNFERCCDGCAEYQLRDRIVMGLRDPSTVEKLLEEGSELTLERAKTICESMESSRKNCAIMKGETPTVSAVRHASSYRKAKRTGAAENRQAGRPVQQSRAKHPGQACKFCGREHEVGKEKCPAWGKSCTKCGKLNHFAKQCRSGQSAKHGERVHSIFAATGAQGTSACCVEVKIRTPDGTKTIAALPDTGAFIDAIPESLMPIVGADMNNLHPSDIKPKAVDGRLLKAKGSIQLQVSMGETELQRTFHVLSEISIMILSREACRDLGIIPRNFPKQIVASMNQHDTNAGTEEDLKKEFSDVFTGKVGRMAGEMFRIKLSADAKPFAISTPRRIAEPLKLQLKKELEDLERDGIIAKVTEPTEWCAPITVQPKKGQSKIRMCVDLRCLNKYVIRERYVSQTPFEVVSSVHKGARFFTTVDATKGYHQVPLDDASQILTTFITPFGRYKFLRAPFGLSSISEHYNRRVDEVLEGLKSTYHIVDDVLLAHDDFDEHRRAVREFLQRCRDRGISLNPEKFVFAQPSVTFAGFQLDSKGYAIDPAIVKAIRDFPKPENLTDLRAFFGLVNQIGFCSDKIASLGEPLRELLKPRNEFMWSCEHEKAFDSMRKELSNVPTMAYYDHTRQTALHTDASRLKGLGFVLKQKQDNGIWKVVQAGSRFISETERRYAMIELELLAVVWAAKKCRLFLEGLQNFEIIIDHKPLEPILNRYTLDQIENPRLQRLRQKLDCFQYTARWVKGSDHKAADALSRAPVEPATKDEELAEEHESNIIMAIDEIQASEAELTRIARRDQEYQELKRLVQQGFPNEKGNVPVHLRQFWNIRDKLAVEHDLIVVGRRLLIPKEMRAEVLNRMLKMHQGVVKMKERARMTFYWPGIDNDIEMSARKCIPCQETLPSQVKEPMVVRKEPERVFQEVHADLFQFAGKMFLVTVDGKSGWPTLDYFGTDASTYKVINVLRRRFCEKGAPEVLWSDNGPQFTAKPFLGFLRRWNVEQRTSSPRTRRAMGERRQPSRQ</sequence>
<dbReference type="SUPFAM" id="SSF53098">
    <property type="entry name" value="Ribonuclease H-like"/>
    <property type="match status" value="1"/>
</dbReference>
<dbReference type="SMART" id="SM00343">
    <property type="entry name" value="ZnF_C2HC"/>
    <property type="match status" value="1"/>
</dbReference>
<accession>A0A267DY89</accession>
<evidence type="ECO:0000256" key="3">
    <source>
        <dbReference type="ARBA" id="ARBA00022722"/>
    </source>
</evidence>
<gene>
    <name evidence="12" type="ORF">BOX15_Mlig015377g1</name>
</gene>
<dbReference type="InterPro" id="IPR012337">
    <property type="entry name" value="RNaseH-like_sf"/>
</dbReference>
<dbReference type="PROSITE" id="PS50994">
    <property type="entry name" value="INTEGRASE"/>
    <property type="match status" value="1"/>
</dbReference>
<keyword evidence="4" id="KW-0255">Endonuclease</keyword>
<dbReference type="Pfam" id="PF17917">
    <property type="entry name" value="RT_RNaseH"/>
    <property type="match status" value="1"/>
</dbReference>
<dbReference type="InterPro" id="IPR043128">
    <property type="entry name" value="Rev_trsase/Diguanyl_cyclase"/>
</dbReference>
<dbReference type="Gene3D" id="1.10.340.70">
    <property type="match status" value="1"/>
</dbReference>
<evidence type="ECO:0000259" key="9">
    <source>
        <dbReference type="PROSITE" id="PS50158"/>
    </source>
</evidence>
<dbReference type="GO" id="GO:0015074">
    <property type="term" value="P:DNA integration"/>
    <property type="evidence" value="ECO:0007669"/>
    <property type="project" value="InterPro"/>
</dbReference>
<keyword evidence="5" id="KW-0378">Hydrolase</keyword>
<dbReference type="SUPFAM" id="SSF56672">
    <property type="entry name" value="DNA/RNA polymerases"/>
    <property type="match status" value="1"/>
</dbReference>
<dbReference type="InterPro" id="IPR001584">
    <property type="entry name" value="Integrase_cat-core"/>
</dbReference>
<dbReference type="InterPro" id="IPR041373">
    <property type="entry name" value="RT_RNaseH"/>
</dbReference>
<evidence type="ECO:0000256" key="7">
    <source>
        <dbReference type="PROSITE-ProRule" id="PRU00047"/>
    </source>
</evidence>
<dbReference type="GO" id="GO:0016787">
    <property type="term" value="F:hydrolase activity"/>
    <property type="evidence" value="ECO:0007669"/>
    <property type="project" value="UniProtKB-KW"/>
</dbReference>
<comment type="caution">
    <text evidence="12">The sequence shown here is derived from an EMBL/GenBank/DDBJ whole genome shotgun (WGS) entry which is preliminary data.</text>
</comment>
<evidence type="ECO:0000313" key="13">
    <source>
        <dbReference type="Proteomes" id="UP000215902"/>
    </source>
</evidence>
<dbReference type="Pfam" id="PF17921">
    <property type="entry name" value="Integrase_H2C2"/>
    <property type="match status" value="1"/>
</dbReference>
<keyword evidence="1" id="KW-0808">Transferase</keyword>
<reference evidence="12 13" key="1">
    <citation type="submission" date="2017-06" db="EMBL/GenBank/DDBJ databases">
        <title>A platform for efficient transgenesis in Macrostomum lignano, a flatworm model organism for stem cell research.</title>
        <authorList>
            <person name="Berezikov E."/>
        </authorList>
    </citation>
    <scope>NUCLEOTIDE SEQUENCE [LARGE SCALE GENOMIC DNA]</scope>
    <source>
        <strain evidence="12">DV1</strain>
        <tissue evidence="12">Whole organism</tissue>
    </source>
</reference>
<feature type="domain" description="CCHC-type" evidence="9">
    <location>
        <begin position="336"/>
        <end position="351"/>
    </location>
</feature>
<keyword evidence="3" id="KW-0540">Nuclease</keyword>
<evidence type="ECO:0000256" key="6">
    <source>
        <dbReference type="ARBA" id="ARBA00022918"/>
    </source>
</evidence>
<evidence type="ECO:0000256" key="8">
    <source>
        <dbReference type="SAM" id="MobiDB-lite"/>
    </source>
</evidence>
<evidence type="ECO:0008006" key="14">
    <source>
        <dbReference type="Google" id="ProtNLM"/>
    </source>
</evidence>
<organism evidence="12 13">
    <name type="scientific">Macrostomum lignano</name>
    <dbReference type="NCBI Taxonomy" id="282301"/>
    <lineage>
        <taxon>Eukaryota</taxon>
        <taxon>Metazoa</taxon>
        <taxon>Spiralia</taxon>
        <taxon>Lophotrochozoa</taxon>
        <taxon>Platyhelminthes</taxon>
        <taxon>Rhabditophora</taxon>
        <taxon>Macrostomorpha</taxon>
        <taxon>Macrostomida</taxon>
        <taxon>Macrostomidae</taxon>
        <taxon>Macrostomum</taxon>
    </lineage>
</organism>
<dbReference type="Gene3D" id="3.10.10.10">
    <property type="entry name" value="HIV Type 1 Reverse Transcriptase, subunit A, domain 1"/>
    <property type="match status" value="1"/>
</dbReference>
<evidence type="ECO:0000256" key="2">
    <source>
        <dbReference type="ARBA" id="ARBA00022695"/>
    </source>
</evidence>
<feature type="compositionally biased region" description="Basic and acidic residues" evidence="8">
    <location>
        <begin position="1209"/>
        <end position="1219"/>
    </location>
</feature>
<dbReference type="CDD" id="cd01647">
    <property type="entry name" value="RT_LTR"/>
    <property type="match status" value="1"/>
</dbReference>
<keyword evidence="13" id="KW-1185">Reference proteome</keyword>
<keyword evidence="2" id="KW-0548">Nucleotidyltransferase</keyword>
<dbReference type="GO" id="GO:0008270">
    <property type="term" value="F:zinc ion binding"/>
    <property type="evidence" value="ECO:0007669"/>
    <property type="project" value="UniProtKB-KW"/>
</dbReference>
<dbReference type="InterPro" id="IPR050951">
    <property type="entry name" value="Retrovirus_Pol_polyprotein"/>
</dbReference>
<keyword evidence="7" id="KW-0862">Zinc</keyword>
<evidence type="ECO:0000256" key="5">
    <source>
        <dbReference type="ARBA" id="ARBA00022801"/>
    </source>
</evidence>
<dbReference type="PROSITE" id="PS50158">
    <property type="entry name" value="ZF_CCHC"/>
    <property type="match status" value="1"/>
</dbReference>
<dbReference type="InterPro" id="IPR041588">
    <property type="entry name" value="Integrase_H2C2"/>
</dbReference>
<keyword evidence="7" id="KW-0863">Zinc-finger</keyword>
<evidence type="ECO:0000259" key="11">
    <source>
        <dbReference type="PROSITE" id="PS50994"/>
    </source>
</evidence>
<evidence type="ECO:0000313" key="12">
    <source>
        <dbReference type="EMBL" id="PAA53549.1"/>
    </source>
</evidence>
<dbReference type="InterPro" id="IPR001878">
    <property type="entry name" value="Znf_CCHC"/>
</dbReference>
<dbReference type="InterPro" id="IPR000477">
    <property type="entry name" value="RT_dom"/>
</dbReference>
<protein>
    <recommendedName>
        <fullName evidence="14">Reverse transcriptase</fullName>
    </recommendedName>
</protein>
<keyword evidence="6" id="KW-0695">RNA-directed DNA polymerase</keyword>
<dbReference type="InterPro" id="IPR036397">
    <property type="entry name" value="RNaseH_sf"/>
</dbReference>
<feature type="region of interest" description="Disordered" evidence="8">
    <location>
        <begin position="1200"/>
        <end position="1219"/>
    </location>
</feature>
<dbReference type="EMBL" id="NIVC01003067">
    <property type="protein sequence ID" value="PAA53549.1"/>
    <property type="molecule type" value="Genomic_DNA"/>
</dbReference>
<keyword evidence="7" id="KW-0479">Metal-binding</keyword>
<dbReference type="GO" id="GO:0004519">
    <property type="term" value="F:endonuclease activity"/>
    <property type="evidence" value="ECO:0007669"/>
    <property type="project" value="UniProtKB-KW"/>
</dbReference>
<dbReference type="GO" id="GO:0003676">
    <property type="term" value="F:nucleic acid binding"/>
    <property type="evidence" value="ECO:0007669"/>
    <property type="project" value="InterPro"/>
</dbReference>
<dbReference type="GO" id="GO:0003964">
    <property type="term" value="F:RNA-directed DNA polymerase activity"/>
    <property type="evidence" value="ECO:0007669"/>
    <property type="project" value="UniProtKB-KW"/>
</dbReference>
<dbReference type="Proteomes" id="UP000215902">
    <property type="component" value="Unassembled WGS sequence"/>
</dbReference>
<dbReference type="InterPro" id="IPR043502">
    <property type="entry name" value="DNA/RNA_pol_sf"/>
</dbReference>
<feature type="domain" description="Reverse transcriptase" evidence="10">
    <location>
        <begin position="559"/>
        <end position="738"/>
    </location>
</feature>
<evidence type="ECO:0000259" key="10">
    <source>
        <dbReference type="PROSITE" id="PS50878"/>
    </source>
</evidence>
<dbReference type="Pfam" id="PF00078">
    <property type="entry name" value="RVT_1"/>
    <property type="match status" value="1"/>
</dbReference>